<dbReference type="PANTHER" id="PTHR23069">
    <property type="entry name" value="AAA DOMAIN-CONTAINING"/>
    <property type="match status" value="1"/>
</dbReference>
<dbReference type="GO" id="GO:0003682">
    <property type="term" value="F:chromatin binding"/>
    <property type="evidence" value="ECO:0007669"/>
    <property type="project" value="TreeGrafter"/>
</dbReference>
<evidence type="ECO:0000313" key="7">
    <source>
        <dbReference type="EMBL" id="KAK7193975.1"/>
    </source>
</evidence>
<dbReference type="SUPFAM" id="SSF52540">
    <property type="entry name" value="P-loop containing nucleoside triphosphate hydrolases"/>
    <property type="match status" value="1"/>
</dbReference>
<dbReference type="InterPro" id="IPR003959">
    <property type="entry name" value="ATPase_AAA_core"/>
</dbReference>
<dbReference type="Gene3D" id="1.10.8.60">
    <property type="match status" value="1"/>
</dbReference>
<dbReference type="InterPro" id="IPR003593">
    <property type="entry name" value="AAA+_ATPase"/>
</dbReference>
<accession>A0AAW0EIK4</accession>
<evidence type="ECO:0000256" key="1">
    <source>
        <dbReference type="ARBA" id="ARBA00006914"/>
    </source>
</evidence>
<dbReference type="FunFam" id="3.40.50.300:FF:000061">
    <property type="entry name" value="ATPase family, AAA domain-containing 2"/>
    <property type="match status" value="1"/>
</dbReference>
<dbReference type="InterPro" id="IPR045199">
    <property type="entry name" value="ATAD2-like"/>
</dbReference>
<feature type="region of interest" description="Disordered" evidence="5">
    <location>
        <begin position="1021"/>
        <end position="1044"/>
    </location>
</feature>
<keyword evidence="2" id="KW-0547">Nucleotide-binding</keyword>
<feature type="compositionally biased region" description="Gly residues" evidence="5">
    <location>
        <begin position="386"/>
        <end position="403"/>
    </location>
</feature>
<feature type="compositionally biased region" description="Basic and acidic residues" evidence="5">
    <location>
        <begin position="954"/>
        <end position="971"/>
    </location>
</feature>
<comment type="caution">
    <text evidence="7">The sequence shown here is derived from an EMBL/GenBank/DDBJ whole genome shotgun (WGS) entry which is preliminary data.</text>
</comment>
<organism evidence="7 8">
    <name type="scientific">Novymonas esmeraldas</name>
    <dbReference type="NCBI Taxonomy" id="1808958"/>
    <lineage>
        <taxon>Eukaryota</taxon>
        <taxon>Discoba</taxon>
        <taxon>Euglenozoa</taxon>
        <taxon>Kinetoplastea</taxon>
        <taxon>Metakinetoplastina</taxon>
        <taxon>Trypanosomatida</taxon>
        <taxon>Trypanosomatidae</taxon>
        <taxon>Novymonas</taxon>
    </lineage>
</organism>
<evidence type="ECO:0000256" key="2">
    <source>
        <dbReference type="ARBA" id="ARBA00022741"/>
    </source>
</evidence>
<dbReference type="PANTHER" id="PTHR23069:SF0">
    <property type="entry name" value="TAT-BINDING HOMOLOG 7"/>
    <property type="match status" value="1"/>
</dbReference>
<feature type="compositionally biased region" description="Basic and acidic residues" evidence="5">
    <location>
        <begin position="195"/>
        <end position="204"/>
    </location>
</feature>
<protein>
    <submittedName>
        <fullName evidence="7">ATPase</fullName>
    </submittedName>
</protein>
<feature type="compositionally biased region" description="Low complexity" evidence="5">
    <location>
        <begin position="1021"/>
        <end position="1036"/>
    </location>
</feature>
<proteinExistence type="inferred from homology"/>
<sequence>MVITRTQAKRGRSSDDDDDSSPANTTPSSVSSSPEEKKVLARRGRGRPPAAKAAVEAGQRGEAWLESPVGVERLGRGCRVTQSTISLDEQYLAASLRRSATQQRSPVVYRGSVDAAATVPTKARHGKNDRGDEDTGAFAAVRSRYPQREAARRAMENLRSTLRHPNGASGRAGAGARDDEDSNSNSMGAFHFRHHPELAEEMRSGRSTRQRRRRRRRSGSDGDDGGSSSSSASSSSSPETSPSPQRRQSRLSTDTVAGAASAASPASQTATGGARWRRGAEPETASIDSSISDASMREESVERAAQQDRRADPSSSSSDDGEYMTEAQRRRAVRKARESVTENININHYMADAVGVADSRRIRRRQLDRRYRWLVHQEEDARAADGGSGSGSGGGGGSGGGAAGAATGNGALGDIVPLRVDDTITFDSVGGLPEHIVTLREMVLLPLLYPDVFERLDLKAPRGVLFVGPPGTGKTLMARALASEGARYARAHEGSDTSGGASRQHRITFFVRKGADMLSKWVGESERQLKLLFEEARRLQPSIIFFDEVDGLAPMRHAKAEQTQAALVSTLLALLDGLEDRGQVLVIGATNRPDTLDPALRRPGRFDRELVFPLPDAAARRHILTIHLARKAMPVGAAQRAALLEDLVGMTEGYSGADLGALCTEASLYRLRTALPQLYFSSQRLRIPRELEQTQLHVRTEDFYAAAQLMQPSLRRAHHSNGTGRRGGGGGAADAFLDPYIELLVRGTRDAVLAAVAPSWSLVDKALRAGARDCQDVVSAVRALCAVPIPQPPRPCLLVLREGSTQSWGDAAGAVAAAAAAAAAGAAAARSDLHHREQQRALLLHHLTISLLKGLPRLPQLTVHLPQLSWDDAAPHTTWRAGGAAVAPVADGYLGDVVGDVAGGGSSADFVDMRHVAESVRQCSPCVVYLSGVEEWLRGTGAVHRPAATSDTSADDHDDHDDVAHGADDPARVTRRLQRQVRTFRYYLNTMADTDVVFLLPCATAASCELLLGPLAAAPEPARRPSLPESLSPSSPTLQADPPSAVQLTRCSARQQLLHPQFSIVLAAVSPTPLPGDLRHYVQYVYRTVAMTLQLHHRSAPRGSAAEGLDAGAGGGSAAAAAAWATGGLALDHAPLASPLSLANERARRQADRAQRCALWRKVEYRRLQLRHVLMKWVSQYIHSGKFRLLASADLDLAADNPMHKAWTQHTRRHRVGLQDILERVEDEVYVCLSQFHDDIDQLVRNVRSFFRTRAAQDQRYRLRALDLKETCLLNMYKMNRTVIRFCEETRHLREPSSSSSEDEEMGDGNHDDGDAGGGGGEQRRARARRGGATPHSVEEALVSKDADPALLAEQSRRALIFTQRPAPPPRRKPRRYFGERRRRRRRPRQPTTVAKAEAQAETKDEVLLSDSDDTGSDGVAGEAPTASAADGGAPTTPVADAEEVAVAHTAASVQEWAHARLSSLSYTRLYQLFKSVMRGLEVEARQLECGASTVLRRVEAEAGHDSRGGQAPSEVYVVEMFRLLVLHALGE</sequence>
<comment type="similarity">
    <text evidence="1">Belongs to the AAA ATPase family.</text>
</comment>
<feature type="compositionally biased region" description="Low complexity" evidence="5">
    <location>
        <begin position="285"/>
        <end position="294"/>
    </location>
</feature>
<feature type="region of interest" description="Disordered" evidence="5">
    <location>
        <begin position="1292"/>
        <end position="1438"/>
    </location>
</feature>
<dbReference type="InterPro" id="IPR003960">
    <property type="entry name" value="ATPase_AAA_CS"/>
</dbReference>
<feature type="compositionally biased region" description="Basic and acidic residues" evidence="5">
    <location>
        <begin position="295"/>
        <end position="312"/>
    </location>
</feature>
<dbReference type="InterPro" id="IPR041569">
    <property type="entry name" value="AAA_lid_3"/>
</dbReference>
<dbReference type="GO" id="GO:0006334">
    <property type="term" value="P:nucleosome assembly"/>
    <property type="evidence" value="ECO:0007669"/>
    <property type="project" value="TreeGrafter"/>
</dbReference>
<evidence type="ECO:0000313" key="8">
    <source>
        <dbReference type="Proteomes" id="UP001430356"/>
    </source>
</evidence>
<dbReference type="SMART" id="SM00382">
    <property type="entry name" value="AAA"/>
    <property type="match status" value="1"/>
</dbReference>
<dbReference type="EMBL" id="JAECZO010000029">
    <property type="protein sequence ID" value="KAK7193975.1"/>
    <property type="molecule type" value="Genomic_DNA"/>
</dbReference>
<feature type="region of interest" description="Disordered" evidence="5">
    <location>
        <begin position="380"/>
        <end position="403"/>
    </location>
</feature>
<dbReference type="GO" id="GO:0045815">
    <property type="term" value="P:transcription initiation-coupled chromatin remodeling"/>
    <property type="evidence" value="ECO:0007669"/>
    <property type="project" value="TreeGrafter"/>
</dbReference>
<dbReference type="InterPro" id="IPR027417">
    <property type="entry name" value="P-loop_NTPase"/>
</dbReference>
<keyword evidence="8" id="KW-1185">Reference proteome</keyword>
<evidence type="ECO:0000256" key="5">
    <source>
        <dbReference type="SAM" id="MobiDB-lite"/>
    </source>
</evidence>
<feature type="compositionally biased region" description="Basic residues" evidence="5">
    <location>
        <begin position="1370"/>
        <end position="1389"/>
    </location>
</feature>
<reference evidence="7 8" key="1">
    <citation type="journal article" date="2021" name="MBio">
        <title>A New Model Trypanosomatid, Novymonas esmeraldas: Genomic Perception of Its 'Candidatus Pandoraea novymonadis' Endosymbiont.</title>
        <authorList>
            <person name="Zakharova A."/>
            <person name="Saura A."/>
            <person name="Butenko A."/>
            <person name="Podesvova L."/>
            <person name="Warmusova S."/>
            <person name="Kostygov A.Y."/>
            <person name="Nenarokova A."/>
            <person name="Lukes J."/>
            <person name="Opperdoes F.R."/>
            <person name="Yurchenko V."/>
        </authorList>
    </citation>
    <scope>NUCLEOTIDE SEQUENCE [LARGE SCALE GENOMIC DNA]</scope>
    <source>
        <strain evidence="7 8">E262AT.01</strain>
    </source>
</reference>
<dbReference type="GO" id="GO:0005524">
    <property type="term" value="F:ATP binding"/>
    <property type="evidence" value="ECO:0007669"/>
    <property type="project" value="UniProtKB-KW"/>
</dbReference>
<dbReference type="Pfam" id="PF00004">
    <property type="entry name" value="AAA"/>
    <property type="match status" value="1"/>
</dbReference>
<feature type="region of interest" description="Disordered" evidence="5">
    <location>
        <begin position="158"/>
        <end position="336"/>
    </location>
</feature>
<evidence type="ECO:0000256" key="3">
    <source>
        <dbReference type="ARBA" id="ARBA00022840"/>
    </source>
</evidence>
<dbReference type="Pfam" id="PF17862">
    <property type="entry name" value="AAA_lid_3"/>
    <property type="match status" value="1"/>
</dbReference>
<gene>
    <name evidence="7" type="ORF">NESM_000309400</name>
</gene>
<dbReference type="GO" id="GO:0042393">
    <property type="term" value="F:histone binding"/>
    <property type="evidence" value="ECO:0007669"/>
    <property type="project" value="TreeGrafter"/>
</dbReference>
<feature type="region of interest" description="Disordered" evidence="5">
    <location>
        <begin position="1"/>
        <end position="60"/>
    </location>
</feature>
<name>A0AAW0EIK4_9TRYP</name>
<feature type="compositionally biased region" description="Low complexity" evidence="5">
    <location>
        <begin position="226"/>
        <end position="274"/>
    </location>
</feature>
<feature type="compositionally biased region" description="Basic and acidic residues" evidence="5">
    <location>
        <begin position="1337"/>
        <end position="1348"/>
    </location>
</feature>
<dbReference type="Gene3D" id="3.40.50.300">
    <property type="entry name" value="P-loop containing nucleotide triphosphate hydrolases"/>
    <property type="match status" value="1"/>
</dbReference>
<keyword evidence="4" id="KW-0103">Bromodomain</keyword>
<dbReference type="Proteomes" id="UP001430356">
    <property type="component" value="Unassembled WGS sequence"/>
</dbReference>
<dbReference type="PROSITE" id="PS00674">
    <property type="entry name" value="AAA"/>
    <property type="match status" value="1"/>
</dbReference>
<dbReference type="GO" id="GO:0016887">
    <property type="term" value="F:ATP hydrolysis activity"/>
    <property type="evidence" value="ECO:0007669"/>
    <property type="project" value="InterPro"/>
</dbReference>
<dbReference type="GO" id="GO:0006337">
    <property type="term" value="P:nucleosome disassembly"/>
    <property type="evidence" value="ECO:0007669"/>
    <property type="project" value="TreeGrafter"/>
</dbReference>
<evidence type="ECO:0000259" key="6">
    <source>
        <dbReference type="SMART" id="SM00382"/>
    </source>
</evidence>
<dbReference type="GO" id="GO:0005634">
    <property type="term" value="C:nucleus"/>
    <property type="evidence" value="ECO:0007669"/>
    <property type="project" value="TreeGrafter"/>
</dbReference>
<keyword evidence="3" id="KW-0067">ATP-binding</keyword>
<feature type="compositionally biased region" description="Basic residues" evidence="5">
    <location>
        <begin position="206"/>
        <end position="217"/>
    </location>
</feature>
<feature type="domain" description="AAA+ ATPase" evidence="6">
    <location>
        <begin position="460"/>
        <end position="616"/>
    </location>
</feature>
<evidence type="ECO:0000256" key="4">
    <source>
        <dbReference type="ARBA" id="ARBA00023117"/>
    </source>
</evidence>
<feature type="region of interest" description="Disordered" evidence="5">
    <location>
        <begin position="946"/>
        <end position="971"/>
    </location>
</feature>